<dbReference type="Gene3D" id="3.40.50.10810">
    <property type="entry name" value="Tandem AAA-ATPase domain"/>
    <property type="match status" value="1"/>
</dbReference>
<dbReference type="GO" id="GO:0005524">
    <property type="term" value="F:ATP binding"/>
    <property type="evidence" value="ECO:0007669"/>
    <property type="project" value="InterPro"/>
</dbReference>
<evidence type="ECO:0000256" key="1">
    <source>
        <dbReference type="ARBA" id="ARBA00022741"/>
    </source>
</evidence>
<sequence length="220" mass="25214">MVSWVEAELQDLLQQIHVEDDNEKVVEKDFKILSTVDDWESGTEEYTGMSLEEVKTALGLLEGPFPCFNGMEDPDGHNLWMAEGQKALKAETALPLNPHWHQYVGVLKMMRCVMDGKPVLLTDKVGVGKTMQAVMFIALHVYYREHWEQHKRFPGMFGKQFHFTHFLGLIPCNADACFSESEEHDENLPDGPAVIVCPPSLLQQWTDKIKRYLEFGQFDL</sequence>
<proteinExistence type="predicted"/>
<evidence type="ECO:0000313" key="5">
    <source>
        <dbReference type="Proteomes" id="UP000218811"/>
    </source>
</evidence>
<evidence type="ECO:0000259" key="3">
    <source>
        <dbReference type="Pfam" id="PF00176"/>
    </source>
</evidence>
<dbReference type="Pfam" id="PF00176">
    <property type="entry name" value="SNF2-rel_dom"/>
    <property type="match status" value="1"/>
</dbReference>
<dbReference type="PANTHER" id="PTHR45629:SF7">
    <property type="entry name" value="DNA EXCISION REPAIR PROTEIN ERCC-6-RELATED"/>
    <property type="match status" value="1"/>
</dbReference>
<dbReference type="OMA" id="WESGVED"/>
<evidence type="ECO:0000256" key="2">
    <source>
        <dbReference type="ARBA" id="ARBA00022840"/>
    </source>
</evidence>
<accession>A0A2H3JDJ4</accession>
<dbReference type="PANTHER" id="PTHR45629">
    <property type="entry name" value="SNF2/RAD54 FAMILY MEMBER"/>
    <property type="match status" value="1"/>
</dbReference>
<reference evidence="4 5" key="1">
    <citation type="journal article" date="2012" name="Science">
        <title>The Paleozoic origin of enzymatic lignin decomposition reconstructed from 31 fungal genomes.</title>
        <authorList>
            <person name="Floudas D."/>
            <person name="Binder M."/>
            <person name="Riley R."/>
            <person name="Barry K."/>
            <person name="Blanchette R.A."/>
            <person name="Henrissat B."/>
            <person name="Martinez A.T."/>
            <person name="Otillar R."/>
            <person name="Spatafora J.W."/>
            <person name="Yadav J.S."/>
            <person name="Aerts A."/>
            <person name="Benoit I."/>
            <person name="Boyd A."/>
            <person name="Carlson A."/>
            <person name="Copeland A."/>
            <person name="Coutinho P.M."/>
            <person name="de Vries R.P."/>
            <person name="Ferreira P."/>
            <person name="Findley K."/>
            <person name="Foster B."/>
            <person name="Gaskell J."/>
            <person name="Glotzer D."/>
            <person name="Gorecki P."/>
            <person name="Heitman J."/>
            <person name="Hesse C."/>
            <person name="Hori C."/>
            <person name="Igarashi K."/>
            <person name="Jurgens J.A."/>
            <person name="Kallen N."/>
            <person name="Kersten P."/>
            <person name="Kohler A."/>
            <person name="Kuees U."/>
            <person name="Kumar T.K.A."/>
            <person name="Kuo A."/>
            <person name="LaButti K."/>
            <person name="Larrondo L.F."/>
            <person name="Lindquist E."/>
            <person name="Ling A."/>
            <person name="Lombard V."/>
            <person name="Lucas S."/>
            <person name="Lundell T."/>
            <person name="Martin R."/>
            <person name="McLaughlin D.J."/>
            <person name="Morgenstern I."/>
            <person name="Morin E."/>
            <person name="Murat C."/>
            <person name="Nagy L.G."/>
            <person name="Nolan M."/>
            <person name="Ohm R.A."/>
            <person name="Patyshakuliyeva A."/>
            <person name="Rokas A."/>
            <person name="Ruiz-Duenas F.J."/>
            <person name="Sabat G."/>
            <person name="Salamov A."/>
            <person name="Samejima M."/>
            <person name="Schmutz J."/>
            <person name="Slot J.C."/>
            <person name="St John F."/>
            <person name="Stenlid J."/>
            <person name="Sun H."/>
            <person name="Sun S."/>
            <person name="Syed K."/>
            <person name="Tsang A."/>
            <person name="Wiebenga A."/>
            <person name="Young D."/>
            <person name="Pisabarro A."/>
            <person name="Eastwood D.C."/>
            <person name="Martin F."/>
            <person name="Cullen D."/>
            <person name="Grigoriev I.V."/>
            <person name="Hibbett D.S."/>
        </authorList>
    </citation>
    <scope>NUCLEOTIDE SEQUENCE [LARGE SCALE GENOMIC DNA]</scope>
    <source>
        <strain evidence="4 5">MD-104</strain>
    </source>
</reference>
<evidence type="ECO:0000313" key="4">
    <source>
        <dbReference type="EMBL" id="PCH39635.1"/>
    </source>
</evidence>
<dbReference type="STRING" id="742152.A0A2H3JDJ4"/>
<gene>
    <name evidence="4" type="ORF">WOLCODRAFT_85999</name>
</gene>
<dbReference type="Proteomes" id="UP000218811">
    <property type="component" value="Unassembled WGS sequence"/>
</dbReference>
<dbReference type="InterPro" id="IPR050496">
    <property type="entry name" value="SNF2_RAD54_helicase_repair"/>
</dbReference>
<dbReference type="InterPro" id="IPR038718">
    <property type="entry name" value="SNF2-like_sf"/>
</dbReference>
<keyword evidence="5" id="KW-1185">Reference proteome</keyword>
<dbReference type="InterPro" id="IPR000330">
    <property type="entry name" value="SNF2_N"/>
</dbReference>
<dbReference type="OrthoDB" id="3270319at2759"/>
<keyword evidence="2" id="KW-0067">ATP-binding</keyword>
<organism evidence="4 5">
    <name type="scientific">Wolfiporia cocos (strain MD-104)</name>
    <name type="common">Brown rot fungus</name>
    <dbReference type="NCBI Taxonomy" id="742152"/>
    <lineage>
        <taxon>Eukaryota</taxon>
        <taxon>Fungi</taxon>
        <taxon>Dikarya</taxon>
        <taxon>Basidiomycota</taxon>
        <taxon>Agaricomycotina</taxon>
        <taxon>Agaricomycetes</taxon>
        <taxon>Polyporales</taxon>
        <taxon>Phaeolaceae</taxon>
        <taxon>Wolfiporia</taxon>
    </lineage>
</organism>
<dbReference type="EMBL" id="KB468020">
    <property type="protein sequence ID" value="PCH39635.1"/>
    <property type="molecule type" value="Genomic_DNA"/>
</dbReference>
<name>A0A2H3JDJ4_WOLCO</name>
<feature type="domain" description="SNF2 N-terminal" evidence="3">
    <location>
        <begin position="101"/>
        <end position="214"/>
    </location>
</feature>
<dbReference type="AlphaFoldDB" id="A0A2H3JDJ4"/>
<dbReference type="SUPFAM" id="SSF52540">
    <property type="entry name" value="P-loop containing nucleoside triphosphate hydrolases"/>
    <property type="match status" value="1"/>
</dbReference>
<keyword evidence="1" id="KW-0547">Nucleotide-binding</keyword>
<dbReference type="InterPro" id="IPR027417">
    <property type="entry name" value="P-loop_NTPase"/>
</dbReference>
<protein>
    <recommendedName>
        <fullName evidence="3">SNF2 N-terminal domain-containing protein</fullName>
    </recommendedName>
</protein>